<proteinExistence type="predicted"/>
<reference evidence="2" key="1">
    <citation type="journal article" date="2015" name="Nature">
        <title>Complex archaea that bridge the gap between prokaryotes and eukaryotes.</title>
        <authorList>
            <person name="Spang A."/>
            <person name="Saw J.H."/>
            <person name="Jorgensen S.L."/>
            <person name="Zaremba-Niedzwiedzka K."/>
            <person name="Martijn J."/>
            <person name="Lind A.E."/>
            <person name="van Eijk R."/>
            <person name="Schleper C."/>
            <person name="Guy L."/>
            <person name="Ettema T.J."/>
        </authorList>
    </citation>
    <scope>NUCLEOTIDE SEQUENCE</scope>
</reference>
<protein>
    <submittedName>
        <fullName evidence="2">Uncharacterized protein</fullName>
    </submittedName>
</protein>
<evidence type="ECO:0000313" key="2">
    <source>
        <dbReference type="EMBL" id="KKN19839.1"/>
    </source>
</evidence>
<gene>
    <name evidence="2" type="ORF">LCGC14_0941650</name>
</gene>
<comment type="caution">
    <text evidence="2">The sequence shown here is derived from an EMBL/GenBank/DDBJ whole genome shotgun (WGS) entry which is preliminary data.</text>
</comment>
<evidence type="ECO:0000256" key="1">
    <source>
        <dbReference type="SAM" id="Phobius"/>
    </source>
</evidence>
<feature type="transmembrane region" description="Helical" evidence="1">
    <location>
        <begin position="278"/>
        <end position="300"/>
    </location>
</feature>
<dbReference type="AlphaFoldDB" id="A0A0F9NPI9"/>
<dbReference type="EMBL" id="LAZR01003298">
    <property type="protein sequence ID" value="KKN19839.1"/>
    <property type="molecule type" value="Genomic_DNA"/>
</dbReference>
<keyword evidence="1" id="KW-0472">Membrane</keyword>
<accession>A0A0F9NPI9</accession>
<feature type="transmembrane region" description="Helical" evidence="1">
    <location>
        <begin position="251"/>
        <end position="272"/>
    </location>
</feature>
<sequence length="360" mass="41978">MFKLYVASTEIESGTIPISWCVSKDKLKELARHGVEDPQVILCVVPEEHYHPTKEYRKVVPLKDLMTYVEFRHPGKNKIYGVMSFKYKEEARNDYLSKTYRRGYDTDMLSVDGEDWKPAWRGVTHKHSVSVDVPSDCFAPEPLAWEKAWVNHHFKLKCTDQCHFRKRRMFAYTVQPIMMVFNLVFRLLVLTLAVLVGARNLREWKRAFKPLTYEWTHLFEMFKGGTIFVLKPKTEEPHNIWAFLWWSAKSIWPIVFMPLLTVPLLILAWANAGAALTVLYVIGLALLIIVFVIIAGVLVFSTIKRRTKKRVKQFWYTEMEHLVCDGTSKPTSVSKLPRKHRTIKLRLSELKAMVCRPFAG</sequence>
<keyword evidence="1" id="KW-1133">Transmembrane helix</keyword>
<organism evidence="2">
    <name type="scientific">marine sediment metagenome</name>
    <dbReference type="NCBI Taxonomy" id="412755"/>
    <lineage>
        <taxon>unclassified sequences</taxon>
        <taxon>metagenomes</taxon>
        <taxon>ecological metagenomes</taxon>
    </lineage>
</organism>
<keyword evidence="1" id="KW-0812">Transmembrane</keyword>
<feature type="transmembrane region" description="Helical" evidence="1">
    <location>
        <begin position="177"/>
        <end position="198"/>
    </location>
</feature>
<name>A0A0F9NPI9_9ZZZZ</name>